<dbReference type="InterPro" id="IPR040359">
    <property type="entry name" value="GDU"/>
</dbReference>
<organism evidence="9 10">
    <name type="scientific">Acorus gramineus</name>
    <name type="common">Dwarf sweet flag</name>
    <dbReference type="NCBI Taxonomy" id="55184"/>
    <lineage>
        <taxon>Eukaryota</taxon>
        <taxon>Viridiplantae</taxon>
        <taxon>Streptophyta</taxon>
        <taxon>Embryophyta</taxon>
        <taxon>Tracheophyta</taxon>
        <taxon>Spermatophyta</taxon>
        <taxon>Magnoliopsida</taxon>
        <taxon>Liliopsida</taxon>
        <taxon>Acoraceae</taxon>
        <taxon>Acorus</taxon>
    </lineage>
</organism>
<evidence type="ECO:0000256" key="6">
    <source>
        <dbReference type="ARBA" id="ARBA00022989"/>
    </source>
</evidence>
<dbReference type="GO" id="GO:0006865">
    <property type="term" value="P:amino acid transport"/>
    <property type="evidence" value="ECO:0007669"/>
    <property type="project" value="UniProtKB-KW"/>
</dbReference>
<evidence type="ECO:0000256" key="4">
    <source>
        <dbReference type="ARBA" id="ARBA00022692"/>
    </source>
</evidence>
<keyword evidence="5" id="KW-0029">Amino-acid transport</keyword>
<evidence type="ECO:0000256" key="5">
    <source>
        <dbReference type="ARBA" id="ARBA00022970"/>
    </source>
</evidence>
<keyword evidence="3" id="KW-0813">Transport</keyword>
<evidence type="ECO:0000256" key="2">
    <source>
        <dbReference type="ARBA" id="ARBA00009977"/>
    </source>
</evidence>
<dbReference type="PANTHER" id="PTHR33228">
    <property type="entry name" value="PROTEIN GLUTAMINE DUMPER 4-RELATED"/>
    <property type="match status" value="1"/>
</dbReference>
<evidence type="ECO:0000256" key="7">
    <source>
        <dbReference type="ARBA" id="ARBA00023136"/>
    </source>
</evidence>
<reference evidence="9" key="1">
    <citation type="journal article" date="2023" name="Nat. Commun.">
        <title>Diploid and tetraploid genomes of Acorus and the evolution of monocots.</title>
        <authorList>
            <person name="Ma L."/>
            <person name="Liu K.W."/>
            <person name="Li Z."/>
            <person name="Hsiao Y.Y."/>
            <person name="Qi Y."/>
            <person name="Fu T."/>
            <person name="Tang G.D."/>
            <person name="Zhang D."/>
            <person name="Sun W.H."/>
            <person name="Liu D.K."/>
            <person name="Li Y."/>
            <person name="Chen G.Z."/>
            <person name="Liu X.D."/>
            <person name="Liao X.Y."/>
            <person name="Jiang Y.T."/>
            <person name="Yu X."/>
            <person name="Hao Y."/>
            <person name="Huang J."/>
            <person name="Zhao X.W."/>
            <person name="Ke S."/>
            <person name="Chen Y.Y."/>
            <person name="Wu W.L."/>
            <person name="Hsu J.L."/>
            <person name="Lin Y.F."/>
            <person name="Huang M.D."/>
            <person name="Li C.Y."/>
            <person name="Huang L."/>
            <person name="Wang Z.W."/>
            <person name="Zhao X."/>
            <person name="Zhong W.Y."/>
            <person name="Peng D.H."/>
            <person name="Ahmad S."/>
            <person name="Lan S."/>
            <person name="Zhang J.S."/>
            <person name="Tsai W.C."/>
            <person name="Van de Peer Y."/>
            <person name="Liu Z.J."/>
        </authorList>
    </citation>
    <scope>NUCLEOTIDE SEQUENCE</scope>
    <source>
        <strain evidence="9">SCP</strain>
    </source>
</reference>
<keyword evidence="4 8" id="KW-0812">Transmembrane</keyword>
<dbReference type="GO" id="GO:0016020">
    <property type="term" value="C:membrane"/>
    <property type="evidence" value="ECO:0007669"/>
    <property type="project" value="UniProtKB-SubCell"/>
</dbReference>
<accession>A0AAV9AX71</accession>
<sequence length="97" mass="10167">MRTEASTSSSGDGGLWNWHGPVPYVFLGIAGLVLLIAVALIILWCSSLKPSPRRQAPGDPPVVVPEDAGRPSVVVFMPGDDHAAYLAVPVPTLVHDG</sequence>
<keyword evidence="10" id="KW-1185">Reference proteome</keyword>
<comment type="subcellular location">
    <subcellularLocation>
        <location evidence="1">Membrane</location>
        <topology evidence="1">Single-pass membrane protein</topology>
    </subcellularLocation>
</comment>
<evidence type="ECO:0000313" key="10">
    <source>
        <dbReference type="Proteomes" id="UP001179952"/>
    </source>
</evidence>
<gene>
    <name evidence="9" type="ORF">QJS04_geneDACA006750</name>
</gene>
<evidence type="ECO:0000313" key="9">
    <source>
        <dbReference type="EMBL" id="KAK1268507.1"/>
    </source>
</evidence>
<dbReference type="Proteomes" id="UP001179952">
    <property type="component" value="Unassembled WGS sequence"/>
</dbReference>
<dbReference type="EMBL" id="JAUJYN010000006">
    <property type="protein sequence ID" value="KAK1268507.1"/>
    <property type="molecule type" value="Genomic_DNA"/>
</dbReference>
<evidence type="ECO:0000256" key="3">
    <source>
        <dbReference type="ARBA" id="ARBA00022448"/>
    </source>
</evidence>
<dbReference type="GO" id="GO:0080143">
    <property type="term" value="P:regulation of amino acid export"/>
    <property type="evidence" value="ECO:0007669"/>
    <property type="project" value="InterPro"/>
</dbReference>
<name>A0AAV9AX71_ACOGR</name>
<protein>
    <submittedName>
        <fullName evidence="9">Protein GLUTAMINE DUMPER 2</fullName>
    </submittedName>
</protein>
<dbReference type="AlphaFoldDB" id="A0AAV9AX71"/>
<evidence type="ECO:0000256" key="1">
    <source>
        <dbReference type="ARBA" id="ARBA00004167"/>
    </source>
</evidence>
<keyword evidence="6 8" id="KW-1133">Transmembrane helix</keyword>
<proteinExistence type="inferred from homology"/>
<comment type="caution">
    <text evidence="9">The sequence shown here is derived from an EMBL/GenBank/DDBJ whole genome shotgun (WGS) entry which is preliminary data.</text>
</comment>
<evidence type="ECO:0000256" key="8">
    <source>
        <dbReference type="SAM" id="Phobius"/>
    </source>
</evidence>
<reference evidence="9" key="2">
    <citation type="submission" date="2023-06" db="EMBL/GenBank/DDBJ databases">
        <authorList>
            <person name="Ma L."/>
            <person name="Liu K.-W."/>
            <person name="Li Z."/>
            <person name="Hsiao Y.-Y."/>
            <person name="Qi Y."/>
            <person name="Fu T."/>
            <person name="Tang G."/>
            <person name="Zhang D."/>
            <person name="Sun W.-H."/>
            <person name="Liu D.-K."/>
            <person name="Li Y."/>
            <person name="Chen G.-Z."/>
            <person name="Liu X.-D."/>
            <person name="Liao X.-Y."/>
            <person name="Jiang Y.-T."/>
            <person name="Yu X."/>
            <person name="Hao Y."/>
            <person name="Huang J."/>
            <person name="Zhao X.-W."/>
            <person name="Ke S."/>
            <person name="Chen Y.-Y."/>
            <person name="Wu W.-L."/>
            <person name="Hsu J.-L."/>
            <person name="Lin Y.-F."/>
            <person name="Huang M.-D."/>
            <person name="Li C.-Y."/>
            <person name="Huang L."/>
            <person name="Wang Z.-W."/>
            <person name="Zhao X."/>
            <person name="Zhong W.-Y."/>
            <person name="Peng D.-H."/>
            <person name="Ahmad S."/>
            <person name="Lan S."/>
            <person name="Zhang J.-S."/>
            <person name="Tsai W.-C."/>
            <person name="Van De Peer Y."/>
            <person name="Liu Z.-J."/>
        </authorList>
    </citation>
    <scope>NUCLEOTIDE SEQUENCE</scope>
    <source>
        <strain evidence="9">SCP</strain>
        <tissue evidence="9">Leaves</tissue>
    </source>
</reference>
<feature type="transmembrane region" description="Helical" evidence="8">
    <location>
        <begin position="24"/>
        <end position="45"/>
    </location>
</feature>
<comment type="similarity">
    <text evidence="2">Belongs to the GLUTAMINE DUMPER 1 (TC 9.B.60) family.</text>
</comment>
<keyword evidence="7 8" id="KW-0472">Membrane</keyword>
<dbReference type="PANTHER" id="PTHR33228:SF76">
    <property type="entry name" value="PROTEIN GLUTAMINE DUMPER 7"/>
    <property type="match status" value="1"/>
</dbReference>